<dbReference type="PANTHER" id="PTHR12534:SF0">
    <property type="entry name" value="SMALL RIBOSOMAL SUBUNIT PROTEIN US2M"/>
    <property type="match status" value="1"/>
</dbReference>
<dbReference type="InterPro" id="IPR023574">
    <property type="entry name" value="Ribosomal_uL4_dom_sf"/>
</dbReference>
<evidence type="ECO:0000256" key="4">
    <source>
        <dbReference type="ARBA" id="ARBA00023274"/>
    </source>
</evidence>
<dbReference type="InterPro" id="IPR002136">
    <property type="entry name" value="Ribosomal_uL4"/>
</dbReference>
<dbReference type="Gene3D" id="3.40.50.10490">
    <property type="entry name" value="Glucose-6-phosphate isomerase like protein, domain 1"/>
    <property type="match status" value="1"/>
</dbReference>
<gene>
    <name evidence="5" type="primary">Necator_chrV.g19877</name>
    <name evidence="5" type="ORF">RB195_015085</name>
</gene>
<keyword evidence="4" id="KW-0687">Ribonucleoprotein</keyword>
<name>A0ABR1E2W7_NECAM</name>
<evidence type="ECO:0008006" key="7">
    <source>
        <dbReference type="Google" id="ProtNLM"/>
    </source>
</evidence>
<dbReference type="InterPro" id="IPR005706">
    <property type="entry name" value="Ribosomal_uS2_bac/mit/plastid"/>
</dbReference>
<keyword evidence="3" id="KW-0689">Ribosomal protein</keyword>
<dbReference type="Gene3D" id="3.40.1370.10">
    <property type="match status" value="1"/>
</dbReference>
<comment type="caution">
    <text evidence="5">The sequence shown here is derived from an EMBL/GenBank/DDBJ whole genome shotgun (WGS) entry which is preliminary data.</text>
</comment>
<proteinExistence type="inferred from homology"/>
<dbReference type="PROSITE" id="PS00962">
    <property type="entry name" value="RIBOSOMAL_S2_1"/>
    <property type="match status" value="1"/>
</dbReference>
<dbReference type="InterPro" id="IPR001865">
    <property type="entry name" value="Ribosomal_uS2"/>
</dbReference>
<evidence type="ECO:0000313" key="5">
    <source>
        <dbReference type="EMBL" id="KAK6757040.1"/>
    </source>
</evidence>
<dbReference type="EMBL" id="JAVFWL010000005">
    <property type="protein sequence ID" value="KAK6757040.1"/>
    <property type="molecule type" value="Genomic_DNA"/>
</dbReference>
<dbReference type="SUPFAM" id="SSF52166">
    <property type="entry name" value="Ribosomal protein L4"/>
    <property type="match status" value="1"/>
</dbReference>
<keyword evidence="6" id="KW-1185">Reference proteome</keyword>
<dbReference type="HAMAP" id="MF_00291_B">
    <property type="entry name" value="Ribosomal_uS2_B"/>
    <property type="match status" value="1"/>
</dbReference>
<comment type="similarity">
    <text evidence="2">Belongs to the universal ribosomal protein uL4 family.</text>
</comment>
<dbReference type="PRINTS" id="PR00395">
    <property type="entry name" value="RIBOSOMALS2"/>
</dbReference>
<evidence type="ECO:0000256" key="3">
    <source>
        <dbReference type="ARBA" id="ARBA00022980"/>
    </source>
</evidence>
<sequence length="553" mass="62182">MRLGLPVLRSCQQAVPCTLSVRACSSASQIKSQIPMTPGKDILQKASVRPSILSDYISDTLRVEDKFKLESLVTVSDMFNARLHLGHKIGTLNNNMKWALYGERLGVCVFDLDITRSHLMRALNFVAHVAMRGGLILFVTTNRDTMFSVEKTAEECGQYSHIRRWQEGTLTNTRQLFGASIRPPDTIIFMNTLTSLSVNHPAIIEAAKMAIPTVGVVDSNSDPAYLTYLVPANDDTPQSVEYLLRLFKEAIIRGKEARKTYAGEGAAIVSVHLLFAMRNNVNPAICSRQLPKMTKSPFVEVPQAWVSSFDAIEDRKLGIVDLHPDIFRVPPRLDILHRNITWQSVYRNVQLTKQLTRAEMPGGGRKPWPQKKTGRAHVGSIRSPQFIHGGFANGVRGPRTWFYILPDAVRIKGLCVALTLKHAQNCLQIVDRLDQFPAEADAQYLHDLADHRNWGYSVLFVNDTDEITGGLATALKQIPSFTAMPVYGLNCFSLMKYETIVLSRSALDLLEERLLRQLHRAGPLNKKYRYMDYKERILNESEGEDDPEQPPIV</sequence>
<dbReference type="PANTHER" id="PTHR12534">
    <property type="entry name" value="30S RIBOSOMAL PROTEIN S2 PROKARYOTIC AND ORGANELLAR"/>
    <property type="match status" value="1"/>
</dbReference>
<protein>
    <recommendedName>
        <fullName evidence="7">Ribosomal protein, L4/L1 family</fullName>
    </recommendedName>
</protein>
<dbReference type="InterPro" id="IPR023591">
    <property type="entry name" value="Ribosomal_uS2_flav_dom_sf"/>
</dbReference>
<dbReference type="Proteomes" id="UP001303046">
    <property type="component" value="Unassembled WGS sequence"/>
</dbReference>
<dbReference type="InterPro" id="IPR018130">
    <property type="entry name" value="Ribosomal_uS2_CS"/>
</dbReference>
<evidence type="ECO:0000256" key="1">
    <source>
        <dbReference type="ARBA" id="ARBA00006242"/>
    </source>
</evidence>
<comment type="similarity">
    <text evidence="1">Belongs to the universal ribosomal protein uS2 family.</text>
</comment>
<dbReference type="SUPFAM" id="SSF52313">
    <property type="entry name" value="Ribosomal protein S2"/>
    <property type="match status" value="1"/>
</dbReference>
<reference evidence="5 6" key="1">
    <citation type="submission" date="2023-08" db="EMBL/GenBank/DDBJ databases">
        <title>A Necator americanus chromosomal reference genome.</title>
        <authorList>
            <person name="Ilik V."/>
            <person name="Petrzelkova K.J."/>
            <person name="Pardy F."/>
            <person name="Fuh T."/>
            <person name="Niatou-Singa F.S."/>
            <person name="Gouil Q."/>
            <person name="Baker L."/>
            <person name="Ritchie M.E."/>
            <person name="Jex A.R."/>
            <person name="Gazzola D."/>
            <person name="Li H."/>
            <person name="Toshio Fujiwara R."/>
            <person name="Zhan B."/>
            <person name="Aroian R.V."/>
            <person name="Pafco B."/>
            <person name="Schwarz E.M."/>
        </authorList>
    </citation>
    <scope>NUCLEOTIDE SEQUENCE [LARGE SCALE GENOMIC DNA]</scope>
    <source>
        <strain evidence="5 6">Aroian</strain>
        <tissue evidence="5">Whole animal</tissue>
    </source>
</reference>
<dbReference type="CDD" id="cd01425">
    <property type="entry name" value="RPS2"/>
    <property type="match status" value="1"/>
</dbReference>
<dbReference type="Pfam" id="PF00573">
    <property type="entry name" value="Ribosomal_L4"/>
    <property type="match status" value="1"/>
</dbReference>
<evidence type="ECO:0000256" key="2">
    <source>
        <dbReference type="ARBA" id="ARBA00010528"/>
    </source>
</evidence>
<evidence type="ECO:0000313" key="6">
    <source>
        <dbReference type="Proteomes" id="UP001303046"/>
    </source>
</evidence>
<organism evidence="5 6">
    <name type="scientific">Necator americanus</name>
    <name type="common">Human hookworm</name>
    <dbReference type="NCBI Taxonomy" id="51031"/>
    <lineage>
        <taxon>Eukaryota</taxon>
        <taxon>Metazoa</taxon>
        <taxon>Ecdysozoa</taxon>
        <taxon>Nematoda</taxon>
        <taxon>Chromadorea</taxon>
        <taxon>Rhabditida</taxon>
        <taxon>Rhabditina</taxon>
        <taxon>Rhabditomorpha</taxon>
        <taxon>Strongyloidea</taxon>
        <taxon>Ancylostomatidae</taxon>
        <taxon>Bunostominae</taxon>
        <taxon>Necator</taxon>
    </lineage>
</organism>
<dbReference type="Pfam" id="PF00318">
    <property type="entry name" value="Ribosomal_S2"/>
    <property type="match status" value="2"/>
</dbReference>
<accession>A0ABR1E2W7</accession>